<keyword evidence="9 18" id="KW-0999">Mitochondrion inner membrane</keyword>
<dbReference type="PANTHER" id="PTHR46552:SF1">
    <property type="entry name" value="NADH-UBIQUINONE OXIDOREDUCTASE CHAIN 2"/>
    <property type="match status" value="1"/>
</dbReference>
<keyword evidence="10 18" id="KW-1278">Translocase</keyword>
<dbReference type="CTD" id="4536"/>
<feature type="transmembrane region" description="Helical" evidence="18">
    <location>
        <begin position="88"/>
        <end position="111"/>
    </location>
</feature>
<evidence type="ECO:0000256" key="18">
    <source>
        <dbReference type="RuleBase" id="RU003403"/>
    </source>
</evidence>
<evidence type="ECO:0000256" key="9">
    <source>
        <dbReference type="ARBA" id="ARBA00022792"/>
    </source>
</evidence>
<evidence type="ECO:0000256" key="11">
    <source>
        <dbReference type="ARBA" id="ARBA00022982"/>
    </source>
</evidence>
<dbReference type="EC" id="7.1.1.2" evidence="4 18"/>
<reference evidence="20" key="1">
    <citation type="journal article" date="2016" name="Zootaxa">
        <title>Complete mitochondrial genomes of three crickets (Orthoptera: Gryllidae) and comparative analyses within Ensifera mitogenomes.</title>
        <authorList>
            <person name="Yang J."/>
            <person name="Ren Q."/>
            <person name="Huang Y."/>
        </authorList>
    </citation>
    <scope>NUCLEOTIDE SEQUENCE</scope>
</reference>
<feature type="transmembrane region" description="Helical" evidence="18">
    <location>
        <begin position="235"/>
        <end position="258"/>
    </location>
</feature>
<evidence type="ECO:0000256" key="8">
    <source>
        <dbReference type="ARBA" id="ARBA00022692"/>
    </source>
</evidence>
<feature type="transmembrane region" description="Helical" evidence="18">
    <location>
        <begin position="7"/>
        <end position="24"/>
    </location>
</feature>
<evidence type="ECO:0000313" key="20">
    <source>
        <dbReference type="EMBL" id="ANU83242.1"/>
    </source>
</evidence>
<evidence type="ECO:0000256" key="4">
    <source>
        <dbReference type="ARBA" id="ARBA00012944"/>
    </source>
</evidence>
<feature type="transmembrane region" description="Helical" evidence="18">
    <location>
        <begin position="310"/>
        <end position="329"/>
    </location>
</feature>
<keyword evidence="15 18" id="KW-0496">Mitochondrion</keyword>
<feature type="transmembrane region" description="Helical" evidence="18">
    <location>
        <begin position="195"/>
        <end position="214"/>
    </location>
</feature>
<dbReference type="PANTHER" id="PTHR46552">
    <property type="entry name" value="NADH-UBIQUINONE OXIDOREDUCTASE CHAIN 2"/>
    <property type="match status" value="1"/>
</dbReference>
<keyword evidence="12 18" id="KW-1133">Transmembrane helix</keyword>
<evidence type="ECO:0000256" key="15">
    <source>
        <dbReference type="ARBA" id="ARBA00023128"/>
    </source>
</evidence>
<accession>A0A1B1SHM9</accession>
<organism evidence="20">
    <name type="scientific">Velarifictorus hemelytrus</name>
    <dbReference type="NCBI Taxonomy" id="1874760"/>
    <lineage>
        <taxon>Eukaryota</taxon>
        <taxon>Metazoa</taxon>
        <taxon>Ecdysozoa</taxon>
        <taxon>Arthropoda</taxon>
        <taxon>Hexapoda</taxon>
        <taxon>Insecta</taxon>
        <taxon>Pterygota</taxon>
        <taxon>Neoptera</taxon>
        <taxon>Polyneoptera</taxon>
        <taxon>Orthoptera</taxon>
        <taxon>Ensifera</taxon>
        <taxon>Gryllidea</taxon>
        <taxon>Grylloidea</taxon>
        <taxon>Gryllidae</taxon>
        <taxon>Gryllinae</taxon>
        <taxon>Velarifictorus</taxon>
    </lineage>
</organism>
<comment type="function">
    <text evidence="1">Core subunit of the mitochondrial membrane respiratory chain NADH dehydrogenase (Complex I) that is believed to belong to the minimal assembly required for catalysis. Complex I functions in the transfer of electrons from NADH to the respiratory chain. The immediate electron acceptor for the enzyme is believed to be ubiquinone.</text>
</comment>
<evidence type="ECO:0000256" key="2">
    <source>
        <dbReference type="ARBA" id="ARBA00004448"/>
    </source>
</evidence>
<keyword evidence="6" id="KW-0813">Transport</keyword>
<dbReference type="Pfam" id="PF00361">
    <property type="entry name" value="Proton_antipo_M"/>
    <property type="match status" value="1"/>
</dbReference>
<evidence type="ECO:0000256" key="7">
    <source>
        <dbReference type="ARBA" id="ARBA00022660"/>
    </source>
</evidence>
<keyword evidence="16 18" id="KW-0472">Membrane</keyword>
<evidence type="ECO:0000259" key="19">
    <source>
        <dbReference type="Pfam" id="PF00361"/>
    </source>
</evidence>
<evidence type="ECO:0000256" key="6">
    <source>
        <dbReference type="ARBA" id="ARBA00022448"/>
    </source>
</evidence>
<dbReference type="GO" id="GO:0008137">
    <property type="term" value="F:NADH dehydrogenase (ubiquinone) activity"/>
    <property type="evidence" value="ECO:0007669"/>
    <property type="project" value="UniProtKB-EC"/>
</dbReference>
<feature type="transmembrane region" description="Helical" evidence="18">
    <location>
        <begin position="61"/>
        <end position="82"/>
    </location>
</feature>
<dbReference type="AlphaFoldDB" id="A0A1B1SHM9"/>
<evidence type="ECO:0000256" key="3">
    <source>
        <dbReference type="ARBA" id="ARBA00007012"/>
    </source>
</evidence>
<comment type="catalytic activity">
    <reaction evidence="17 18">
        <text>a ubiquinone + NADH + 5 H(+)(in) = a ubiquinol + NAD(+) + 4 H(+)(out)</text>
        <dbReference type="Rhea" id="RHEA:29091"/>
        <dbReference type="Rhea" id="RHEA-COMP:9565"/>
        <dbReference type="Rhea" id="RHEA-COMP:9566"/>
        <dbReference type="ChEBI" id="CHEBI:15378"/>
        <dbReference type="ChEBI" id="CHEBI:16389"/>
        <dbReference type="ChEBI" id="CHEBI:17976"/>
        <dbReference type="ChEBI" id="CHEBI:57540"/>
        <dbReference type="ChEBI" id="CHEBI:57945"/>
        <dbReference type="EC" id="7.1.1.2"/>
    </reaction>
</comment>
<proteinExistence type="inferred from homology"/>
<feature type="domain" description="NADH:quinone oxidoreductase/Mrp antiporter transmembrane" evidence="19">
    <location>
        <begin position="25"/>
        <end position="282"/>
    </location>
</feature>
<dbReference type="EMBL" id="KU562918">
    <property type="protein sequence ID" value="ANU83242.1"/>
    <property type="molecule type" value="Genomic_DNA"/>
</dbReference>
<feature type="transmembrane region" description="Helical" evidence="18">
    <location>
        <begin position="270"/>
        <end position="289"/>
    </location>
</feature>
<dbReference type="InterPro" id="IPR001750">
    <property type="entry name" value="ND/Mrp_TM"/>
</dbReference>
<keyword evidence="8 18" id="KW-0812">Transmembrane</keyword>
<evidence type="ECO:0000256" key="14">
    <source>
        <dbReference type="ARBA" id="ARBA00023075"/>
    </source>
</evidence>
<sequence>MSIFNPSKLLFMMMLFLGTMISISSNSWPATWMGLEINLMAFIPLMSFKDNMLSTEAAMKYFIIQAMASSLMLTFIIFNFIMPFFNEMIINLIISLTLLLKMGAAPFHMWFPSVMEGLSWMNCFILMTWQKLAPFIILSYLTFNQSIMMFVMLSSIFIGSIGGLNQTSTRKIMAYSSINHIGWMLSAMMMSENMWLIYFWLYIILSSTIILLLNNMSSQHLNQIPLSWKLPITKFILSINLMSMGGLPPFLGFLPKWIIIQNSFYSNMQIPILLMILCTLITLFYYIRMMMTSFMINNIQLKWNQSSKMYNFYLISFLTSTSLFTLPLYPLMF</sequence>
<evidence type="ECO:0000256" key="16">
    <source>
        <dbReference type="ARBA" id="ARBA00023136"/>
    </source>
</evidence>
<evidence type="ECO:0000256" key="17">
    <source>
        <dbReference type="ARBA" id="ARBA00049551"/>
    </source>
</evidence>
<evidence type="ECO:0000256" key="13">
    <source>
        <dbReference type="ARBA" id="ARBA00023027"/>
    </source>
</evidence>
<comment type="function">
    <text evidence="18">Core subunit of the mitochondrial membrane respiratory chain NADH dehydrogenase (Complex I) which catalyzes electron transfer from NADH through the respiratory chain, using ubiquinone as an electron acceptor. Essential for the catalytic activity and assembly of complex I.</text>
</comment>
<dbReference type="RefSeq" id="YP_009271102.1">
    <property type="nucleotide sequence ID" value="NC_030762.1"/>
</dbReference>
<geneLocation type="mitochondrion" evidence="20"/>
<keyword evidence="13 18" id="KW-0520">NAD</keyword>
<name>A0A1B1SHM9_9ORTH</name>
<evidence type="ECO:0000256" key="12">
    <source>
        <dbReference type="ARBA" id="ARBA00022989"/>
    </source>
</evidence>
<evidence type="ECO:0000256" key="10">
    <source>
        <dbReference type="ARBA" id="ARBA00022967"/>
    </source>
</evidence>
<comment type="subcellular location">
    <subcellularLocation>
        <location evidence="2 18">Mitochondrion inner membrane</location>
        <topology evidence="2 18">Multi-pass membrane protein</topology>
    </subcellularLocation>
</comment>
<keyword evidence="14 18" id="KW-0830">Ubiquinone</keyword>
<evidence type="ECO:0000256" key="1">
    <source>
        <dbReference type="ARBA" id="ARBA00003257"/>
    </source>
</evidence>
<comment type="similarity">
    <text evidence="3 18">Belongs to the complex I subunit 2 family.</text>
</comment>
<keyword evidence="11 18" id="KW-0249">Electron transport</keyword>
<protein>
    <recommendedName>
        <fullName evidence="5 18">NADH-ubiquinone oxidoreductase chain 2</fullName>
        <ecNumber evidence="4 18">7.1.1.2</ecNumber>
    </recommendedName>
</protein>
<gene>
    <name evidence="20" type="primary">ND2</name>
</gene>
<dbReference type="GO" id="GO:0006120">
    <property type="term" value="P:mitochondrial electron transport, NADH to ubiquinone"/>
    <property type="evidence" value="ECO:0007669"/>
    <property type="project" value="InterPro"/>
</dbReference>
<evidence type="ECO:0000256" key="5">
    <source>
        <dbReference type="ARBA" id="ARBA00021008"/>
    </source>
</evidence>
<dbReference type="GO" id="GO:0005743">
    <property type="term" value="C:mitochondrial inner membrane"/>
    <property type="evidence" value="ECO:0007669"/>
    <property type="project" value="UniProtKB-SubCell"/>
</dbReference>
<dbReference type="PRINTS" id="PR01436">
    <property type="entry name" value="NADHDHGNASE2"/>
</dbReference>
<dbReference type="InterPro" id="IPR050175">
    <property type="entry name" value="Complex_I_Subunit_2"/>
</dbReference>
<dbReference type="GeneID" id="28481284"/>
<dbReference type="InterPro" id="IPR003917">
    <property type="entry name" value="NADH_UbQ_OxRdtase_chain2"/>
</dbReference>
<keyword evidence="7 18" id="KW-0679">Respiratory chain</keyword>